<accession>A0A2R8ASQ8</accession>
<reference evidence="1 2" key="1">
    <citation type="submission" date="2018-03" db="EMBL/GenBank/DDBJ databases">
        <authorList>
            <person name="Keele B.F."/>
        </authorList>
    </citation>
    <scope>NUCLEOTIDE SEQUENCE [LARGE SCALE GENOMIC DNA]</scope>
    <source>
        <strain evidence="1 2">CECT 8811</strain>
    </source>
</reference>
<sequence>MRAPLAGMVGLALLSACVQPGEPLRQPQQTVVFNPDAYGLAVLPGNQRVDFGRSPKGVIPALTRELGRPTTMPLTGCPAGIIQRLRWADLELSFTPERFVGWRRGAEQRGLVCS</sequence>
<proteinExistence type="predicted"/>
<dbReference type="EMBL" id="OMOI01000002">
    <property type="protein sequence ID" value="SPF79088.1"/>
    <property type="molecule type" value="Genomic_DNA"/>
</dbReference>
<protein>
    <recommendedName>
        <fullName evidence="3">Lipoprotein</fullName>
    </recommendedName>
</protein>
<organism evidence="1 2">
    <name type="scientific">Aliiroseovarius pelagivivens</name>
    <dbReference type="NCBI Taxonomy" id="1639690"/>
    <lineage>
        <taxon>Bacteria</taxon>
        <taxon>Pseudomonadati</taxon>
        <taxon>Pseudomonadota</taxon>
        <taxon>Alphaproteobacteria</taxon>
        <taxon>Rhodobacterales</taxon>
        <taxon>Paracoccaceae</taxon>
        <taxon>Aliiroseovarius</taxon>
    </lineage>
</organism>
<keyword evidence="2" id="KW-1185">Reference proteome</keyword>
<evidence type="ECO:0008006" key="3">
    <source>
        <dbReference type="Google" id="ProtNLM"/>
    </source>
</evidence>
<evidence type="ECO:0000313" key="1">
    <source>
        <dbReference type="EMBL" id="SPF79088.1"/>
    </source>
</evidence>
<evidence type="ECO:0000313" key="2">
    <source>
        <dbReference type="Proteomes" id="UP000244911"/>
    </source>
</evidence>
<dbReference type="Proteomes" id="UP000244911">
    <property type="component" value="Unassembled WGS sequence"/>
</dbReference>
<name>A0A2R8ASQ8_9RHOB</name>
<dbReference type="PROSITE" id="PS51257">
    <property type="entry name" value="PROKAR_LIPOPROTEIN"/>
    <property type="match status" value="1"/>
</dbReference>
<dbReference type="AlphaFoldDB" id="A0A2R8ASQ8"/>
<gene>
    <name evidence="1" type="ORF">ALP8811_03022</name>
</gene>